<evidence type="ECO:0000256" key="1">
    <source>
        <dbReference type="SAM" id="Phobius"/>
    </source>
</evidence>
<keyword evidence="1" id="KW-0812">Transmembrane</keyword>
<dbReference type="InterPro" id="IPR050879">
    <property type="entry name" value="Acyltransferase_3"/>
</dbReference>
<feature type="transmembrane region" description="Helical" evidence="1">
    <location>
        <begin position="93"/>
        <end position="112"/>
    </location>
</feature>
<organism evidence="3 4">
    <name type="scientific">Persicobacter psychrovividus</name>
    <dbReference type="NCBI Taxonomy" id="387638"/>
    <lineage>
        <taxon>Bacteria</taxon>
        <taxon>Pseudomonadati</taxon>
        <taxon>Bacteroidota</taxon>
        <taxon>Cytophagia</taxon>
        <taxon>Cytophagales</taxon>
        <taxon>Persicobacteraceae</taxon>
        <taxon>Persicobacter</taxon>
    </lineage>
</organism>
<keyword evidence="1" id="KW-0472">Membrane</keyword>
<dbReference type="EMBL" id="AP025292">
    <property type="protein sequence ID" value="BDC98227.1"/>
    <property type="molecule type" value="Genomic_DNA"/>
</dbReference>
<feature type="transmembrane region" description="Helical" evidence="1">
    <location>
        <begin position="310"/>
        <end position="332"/>
    </location>
</feature>
<accession>A0ABN6L9E5</accession>
<protein>
    <recommendedName>
        <fullName evidence="2">Acyltransferase 3 domain-containing protein</fullName>
    </recommendedName>
</protein>
<evidence type="ECO:0000313" key="3">
    <source>
        <dbReference type="EMBL" id="BDC98227.1"/>
    </source>
</evidence>
<name>A0ABN6L9E5_9BACT</name>
<feature type="transmembrane region" description="Helical" evidence="1">
    <location>
        <begin position="258"/>
        <end position="289"/>
    </location>
</feature>
<dbReference type="PANTHER" id="PTHR23028">
    <property type="entry name" value="ACETYLTRANSFERASE"/>
    <property type="match status" value="1"/>
</dbReference>
<feature type="transmembrane region" description="Helical" evidence="1">
    <location>
        <begin position="344"/>
        <end position="365"/>
    </location>
</feature>
<dbReference type="Proteomes" id="UP001354989">
    <property type="component" value="Chromosome"/>
</dbReference>
<feature type="transmembrane region" description="Helical" evidence="1">
    <location>
        <begin position="49"/>
        <end position="72"/>
    </location>
</feature>
<dbReference type="Pfam" id="PF01757">
    <property type="entry name" value="Acyl_transf_3"/>
    <property type="match status" value="1"/>
</dbReference>
<feature type="transmembrane region" description="Helical" evidence="1">
    <location>
        <begin position="12"/>
        <end position="29"/>
    </location>
</feature>
<feature type="transmembrane region" description="Helical" evidence="1">
    <location>
        <begin position="177"/>
        <end position="197"/>
    </location>
</feature>
<gene>
    <name evidence="3" type="ORF">PEPS_05080</name>
</gene>
<keyword evidence="1" id="KW-1133">Transmembrane helix</keyword>
<proteinExistence type="predicted"/>
<sequence length="408" mass="46812">MEQSKQKIYFKGLNGVRFFAACAVIFHHIEHHKYWLGLENAWGSTLVDALGHKAVSLFFVLSGFLITYLLMAELEKTKDIAFFKFYLRRALRIWPLYFLVTIIAFFLLPQIVNLDSFGIHLQENFMQKLVLYLAILPNVARQAFDPVLGANQAWSIGVEEQFYLAWPVLIWLFRKNLFQFLIGFLAFKTSIDLALYLSKSYFVAGHSLHVPINFAYRMMHTFQIEQMTLGGIGAWVLYQQKAKFLALIYHPISKYGSMFGLVLMMFLPMHFFGASIIEGIVFTLFLMNLSTHPNASNSMEGPFFNFLGNLSYGVYMYHNICIILIIKMLMYFEVQLVNPTLFNVLLYGGSVIFTTFITAISYEYFESKVLKFKSRFMVIKSGVHPEAKADAKSAVGDVGSKISPIQNQ</sequence>
<evidence type="ECO:0000313" key="4">
    <source>
        <dbReference type="Proteomes" id="UP001354989"/>
    </source>
</evidence>
<reference evidence="3 4" key="1">
    <citation type="submission" date="2021-12" db="EMBL/GenBank/DDBJ databases">
        <title>Genome sequencing of bacteria with rrn-lacking chromosome and rrn-plasmid.</title>
        <authorList>
            <person name="Anda M."/>
            <person name="Iwasaki W."/>
        </authorList>
    </citation>
    <scope>NUCLEOTIDE SEQUENCE [LARGE SCALE GENOMIC DNA]</scope>
    <source>
        <strain evidence="3 4">NBRC 101262</strain>
    </source>
</reference>
<feature type="domain" description="Acyltransferase 3" evidence="2">
    <location>
        <begin position="11"/>
        <end position="357"/>
    </location>
</feature>
<dbReference type="RefSeq" id="WP_338397552.1">
    <property type="nucleotide sequence ID" value="NZ_AP025292.1"/>
</dbReference>
<dbReference type="InterPro" id="IPR002656">
    <property type="entry name" value="Acyl_transf_3_dom"/>
</dbReference>
<dbReference type="PANTHER" id="PTHR23028:SF53">
    <property type="entry name" value="ACYL_TRANSF_3 DOMAIN-CONTAINING PROTEIN"/>
    <property type="match status" value="1"/>
</dbReference>
<evidence type="ECO:0000259" key="2">
    <source>
        <dbReference type="Pfam" id="PF01757"/>
    </source>
</evidence>
<keyword evidence="4" id="KW-1185">Reference proteome</keyword>